<keyword evidence="2 7" id="KW-1003">Cell membrane</keyword>
<evidence type="ECO:0000256" key="3">
    <source>
        <dbReference type="ARBA" id="ARBA00022741"/>
    </source>
</evidence>
<dbReference type="InterPro" id="IPR005893">
    <property type="entry name" value="PotA-like"/>
</dbReference>
<comment type="function">
    <text evidence="7">Part of the ABC transporter complex PotABCD involved in spermidine/putrescine import. Responsible for energy coupling to the transport system.</text>
</comment>
<dbReference type="InterPro" id="IPR013611">
    <property type="entry name" value="Transp-assoc_OB_typ2"/>
</dbReference>
<reference evidence="10" key="1">
    <citation type="journal article" date="2019" name="Int. J. Syst. Evol. Microbiol.">
        <title>The Global Catalogue of Microorganisms (GCM) 10K type strain sequencing project: providing services to taxonomists for standard genome sequencing and annotation.</title>
        <authorList>
            <consortium name="The Broad Institute Genomics Platform"/>
            <consortium name="The Broad Institute Genome Sequencing Center for Infectious Disease"/>
            <person name="Wu L."/>
            <person name="Ma J."/>
        </authorList>
    </citation>
    <scope>NUCLEOTIDE SEQUENCE [LARGE SCALE GENOMIC DNA]</scope>
    <source>
        <strain evidence="10">NCAIM B.01391</strain>
    </source>
</reference>
<gene>
    <name evidence="7" type="primary">potA</name>
    <name evidence="9" type="ORF">ACFPOB_24215</name>
</gene>
<dbReference type="InterPro" id="IPR027417">
    <property type="entry name" value="P-loop_NTPase"/>
</dbReference>
<proteinExistence type="inferred from homology"/>
<dbReference type="Proteomes" id="UP001596053">
    <property type="component" value="Unassembled WGS sequence"/>
</dbReference>
<dbReference type="InterPro" id="IPR003439">
    <property type="entry name" value="ABC_transporter-like_ATP-bd"/>
</dbReference>
<feature type="domain" description="ABC transporter" evidence="8">
    <location>
        <begin position="26"/>
        <end position="256"/>
    </location>
</feature>
<evidence type="ECO:0000256" key="4">
    <source>
        <dbReference type="ARBA" id="ARBA00022840"/>
    </source>
</evidence>
<dbReference type="InterPro" id="IPR017871">
    <property type="entry name" value="ABC_transporter-like_CS"/>
</dbReference>
<keyword evidence="10" id="KW-1185">Reference proteome</keyword>
<dbReference type="InterPro" id="IPR003593">
    <property type="entry name" value="AAA+_ATPase"/>
</dbReference>
<dbReference type="PROSITE" id="PS50893">
    <property type="entry name" value="ABC_TRANSPORTER_2"/>
    <property type="match status" value="1"/>
</dbReference>
<evidence type="ECO:0000256" key="2">
    <source>
        <dbReference type="ARBA" id="ARBA00022475"/>
    </source>
</evidence>
<dbReference type="GO" id="GO:0005524">
    <property type="term" value="F:ATP binding"/>
    <property type="evidence" value="ECO:0007669"/>
    <property type="project" value="UniProtKB-KW"/>
</dbReference>
<dbReference type="PANTHER" id="PTHR42781:SF4">
    <property type="entry name" value="SPERMIDINE_PUTRESCINE IMPORT ATP-BINDING PROTEIN POTA"/>
    <property type="match status" value="1"/>
</dbReference>
<dbReference type="PROSITE" id="PS00211">
    <property type="entry name" value="ABC_TRANSPORTER_1"/>
    <property type="match status" value="1"/>
</dbReference>
<dbReference type="SUPFAM" id="SSF52540">
    <property type="entry name" value="P-loop containing nucleoside triphosphate hydrolases"/>
    <property type="match status" value="1"/>
</dbReference>
<keyword evidence="6 7" id="KW-0472">Membrane</keyword>
<evidence type="ECO:0000256" key="7">
    <source>
        <dbReference type="RuleBase" id="RU364083"/>
    </source>
</evidence>
<comment type="catalytic activity">
    <reaction evidence="7">
        <text>ATP + H2O + polyamine-[polyamine-binding protein]Side 1 = ADP + phosphate + polyamineSide 2 + [polyamine-binding protein]Side 1.</text>
        <dbReference type="EC" id="7.6.2.11"/>
    </reaction>
</comment>
<accession>A0ABW0IWZ5</accession>
<dbReference type="NCBIfam" id="TIGR01187">
    <property type="entry name" value="potA"/>
    <property type="match status" value="1"/>
</dbReference>
<keyword evidence="1 7" id="KW-0813">Transport</keyword>
<dbReference type="InterPro" id="IPR008995">
    <property type="entry name" value="Mo/tungstate-bd_C_term_dom"/>
</dbReference>
<dbReference type="SUPFAM" id="SSF50331">
    <property type="entry name" value="MOP-like"/>
    <property type="match status" value="1"/>
</dbReference>
<name>A0ABW0IWZ5_9HYPH</name>
<dbReference type="EC" id="7.6.2.11" evidence="7"/>
<dbReference type="InterPro" id="IPR050093">
    <property type="entry name" value="ABC_SmlMolc_Importer"/>
</dbReference>
<dbReference type="Pfam" id="PF00005">
    <property type="entry name" value="ABC_tran"/>
    <property type="match status" value="1"/>
</dbReference>
<protein>
    <recommendedName>
        <fullName evidence="7">Spermidine/putrescine import ATP-binding protein PotA</fullName>
        <ecNumber evidence="7">7.6.2.11</ecNumber>
    </recommendedName>
</protein>
<evidence type="ECO:0000256" key="5">
    <source>
        <dbReference type="ARBA" id="ARBA00022967"/>
    </source>
</evidence>
<dbReference type="SMART" id="SM00382">
    <property type="entry name" value="AAA"/>
    <property type="match status" value="1"/>
</dbReference>
<evidence type="ECO:0000256" key="1">
    <source>
        <dbReference type="ARBA" id="ARBA00022448"/>
    </source>
</evidence>
<keyword evidence="3 7" id="KW-0547">Nucleotide-binding</keyword>
<dbReference type="Gene3D" id="3.40.50.300">
    <property type="entry name" value="P-loop containing nucleotide triphosphate hydrolases"/>
    <property type="match status" value="1"/>
</dbReference>
<dbReference type="RefSeq" id="WP_377800916.1">
    <property type="nucleotide sequence ID" value="NZ_JBHSLW010000045.1"/>
</dbReference>
<evidence type="ECO:0000256" key="6">
    <source>
        <dbReference type="ARBA" id="ARBA00023136"/>
    </source>
</evidence>
<organism evidence="9 10">
    <name type="scientific">Bosea eneae</name>
    <dbReference type="NCBI Taxonomy" id="151454"/>
    <lineage>
        <taxon>Bacteria</taxon>
        <taxon>Pseudomonadati</taxon>
        <taxon>Pseudomonadota</taxon>
        <taxon>Alphaproteobacteria</taxon>
        <taxon>Hyphomicrobiales</taxon>
        <taxon>Boseaceae</taxon>
        <taxon>Bosea</taxon>
    </lineage>
</organism>
<dbReference type="Pfam" id="PF08402">
    <property type="entry name" value="TOBE_2"/>
    <property type="match status" value="1"/>
</dbReference>
<comment type="subunit">
    <text evidence="7">The complex is composed of two ATP-binding proteins (PotA), two transmembrane proteins (PotB and PotC) and a solute-binding protein (PotD).</text>
</comment>
<sequence>MRPTGDQERPPLAAVAAGGAATALPITVRRLSKAYGAVSVLDEIDLDVRPGEFLTLLGPSGSGKTTLLMAIAGFLRPDQGSIRFGEREVVRLAPHKREIGMVFQNYALFPHMDVARNVGFPLRLRRVAAAEIARRVEAALETVQLGGFGSRRIDQLSGGQRQRVALARAIVFEPRIILMDEPLSALDKQLRERMQIELRQLHERLGTTTVYVTHDQREALTMSDRIAVLNRGRIARIDTPRAIYDEPGSRFVAEFIGESSFIRAEVADGVCRAAGSVIRARLLPVARGQCTMVLRPERLHLLAAGEGEGMNCFDARVTGAIYQGDTLLVQAALGDGSPVALRLATRGGAAAAPPIGAAARIGVAVEDTVLLADDDGEAR</sequence>
<evidence type="ECO:0000259" key="8">
    <source>
        <dbReference type="PROSITE" id="PS50893"/>
    </source>
</evidence>
<comment type="caution">
    <text evidence="9">The sequence shown here is derived from an EMBL/GenBank/DDBJ whole genome shotgun (WGS) entry which is preliminary data.</text>
</comment>
<comment type="similarity">
    <text evidence="7">Belongs to the ABC transporter superfamily. Spermidine/putrescine importer (TC 3.A.1.11.1) family.</text>
</comment>
<dbReference type="PANTHER" id="PTHR42781">
    <property type="entry name" value="SPERMIDINE/PUTRESCINE IMPORT ATP-BINDING PROTEIN POTA"/>
    <property type="match status" value="1"/>
</dbReference>
<evidence type="ECO:0000313" key="10">
    <source>
        <dbReference type="Proteomes" id="UP001596053"/>
    </source>
</evidence>
<keyword evidence="4 7" id="KW-0067">ATP-binding</keyword>
<evidence type="ECO:0000313" key="9">
    <source>
        <dbReference type="EMBL" id="MFC5422672.1"/>
    </source>
</evidence>
<keyword evidence="5 7" id="KW-1278">Translocase</keyword>
<dbReference type="EMBL" id="JBHSLW010000045">
    <property type="protein sequence ID" value="MFC5422672.1"/>
    <property type="molecule type" value="Genomic_DNA"/>
</dbReference>